<dbReference type="RefSeq" id="XP_040792439.1">
    <property type="nucleotide sequence ID" value="XM_040938505.1"/>
</dbReference>
<name>A0A9P4LBR2_9PLEO</name>
<accession>A0A9P4LBR2</accession>
<dbReference type="GeneID" id="63855761"/>
<dbReference type="Proteomes" id="UP000800039">
    <property type="component" value="Unassembled WGS sequence"/>
</dbReference>
<dbReference type="AlphaFoldDB" id="A0A9P4LBR2"/>
<organism evidence="1 2">
    <name type="scientific">Cucurbitaria berberidis CBS 394.84</name>
    <dbReference type="NCBI Taxonomy" id="1168544"/>
    <lineage>
        <taxon>Eukaryota</taxon>
        <taxon>Fungi</taxon>
        <taxon>Dikarya</taxon>
        <taxon>Ascomycota</taxon>
        <taxon>Pezizomycotina</taxon>
        <taxon>Dothideomycetes</taxon>
        <taxon>Pleosporomycetidae</taxon>
        <taxon>Pleosporales</taxon>
        <taxon>Pleosporineae</taxon>
        <taxon>Cucurbitariaceae</taxon>
        <taxon>Cucurbitaria</taxon>
    </lineage>
</organism>
<dbReference type="EMBL" id="ML976614">
    <property type="protein sequence ID" value="KAF1849876.1"/>
    <property type="molecule type" value="Genomic_DNA"/>
</dbReference>
<reference evidence="1" key="1">
    <citation type="submission" date="2020-01" db="EMBL/GenBank/DDBJ databases">
        <authorList>
            <consortium name="DOE Joint Genome Institute"/>
            <person name="Haridas S."/>
            <person name="Albert R."/>
            <person name="Binder M."/>
            <person name="Bloem J."/>
            <person name="Labutti K."/>
            <person name="Salamov A."/>
            <person name="Andreopoulos B."/>
            <person name="Baker S.E."/>
            <person name="Barry K."/>
            <person name="Bills G."/>
            <person name="Bluhm B.H."/>
            <person name="Cannon C."/>
            <person name="Castanera R."/>
            <person name="Culley D.E."/>
            <person name="Daum C."/>
            <person name="Ezra D."/>
            <person name="Gonzalez J.B."/>
            <person name="Henrissat B."/>
            <person name="Kuo A."/>
            <person name="Liang C."/>
            <person name="Lipzen A."/>
            <person name="Lutzoni F."/>
            <person name="Magnuson J."/>
            <person name="Mondo S."/>
            <person name="Nolan M."/>
            <person name="Ohm R."/>
            <person name="Pangilinan J."/>
            <person name="Park H.-J."/>
            <person name="Ramirez L."/>
            <person name="Alfaro M."/>
            <person name="Sun H."/>
            <person name="Tritt A."/>
            <person name="Yoshinaga Y."/>
            <person name="Zwiers L.-H."/>
            <person name="Turgeon B.G."/>
            <person name="Goodwin S.B."/>
            <person name="Spatafora J.W."/>
            <person name="Crous P.W."/>
            <person name="Grigoriev I.V."/>
        </authorList>
    </citation>
    <scope>NUCLEOTIDE SEQUENCE</scope>
    <source>
        <strain evidence="1">CBS 394.84</strain>
    </source>
</reference>
<proteinExistence type="predicted"/>
<sequence length="121" mass="12957">MLASAVRRLLSCPVLCIGDGLAASTFIRIVAPSAPSGPHPTPQCHSGKQRHPSSVICPPILEVATKVARCWSCPSCSRIIQCMCGTFCSSPVSKQHHTCASVKRRKSNSLLPKLPANVRLR</sequence>
<protein>
    <submittedName>
        <fullName evidence="1">Uncharacterized protein</fullName>
    </submittedName>
</protein>
<evidence type="ECO:0000313" key="1">
    <source>
        <dbReference type="EMBL" id="KAF1849876.1"/>
    </source>
</evidence>
<evidence type="ECO:0000313" key="2">
    <source>
        <dbReference type="Proteomes" id="UP000800039"/>
    </source>
</evidence>
<gene>
    <name evidence="1" type="ORF">K460DRAFT_5471</name>
</gene>
<comment type="caution">
    <text evidence="1">The sequence shown here is derived from an EMBL/GenBank/DDBJ whole genome shotgun (WGS) entry which is preliminary data.</text>
</comment>
<keyword evidence="2" id="KW-1185">Reference proteome</keyword>